<dbReference type="GeneID" id="20201228"/>
<evidence type="ECO:0000313" key="1">
    <source>
        <dbReference type="EMBL" id="ESN91771.1"/>
    </source>
</evidence>
<protein>
    <submittedName>
        <fullName evidence="1 2">Uncharacterized protein</fullName>
    </submittedName>
</protein>
<keyword evidence="3" id="KW-1185">Reference proteome</keyword>
<dbReference type="EMBL" id="KB097700">
    <property type="protein sequence ID" value="ESN91771.1"/>
    <property type="molecule type" value="Genomic_DNA"/>
</dbReference>
<accession>T1EXC8</accession>
<dbReference type="CTD" id="20201228"/>
<reference evidence="3" key="1">
    <citation type="submission" date="2012-12" db="EMBL/GenBank/DDBJ databases">
        <authorList>
            <person name="Hellsten U."/>
            <person name="Grimwood J."/>
            <person name="Chapman J.A."/>
            <person name="Shapiro H."/>
            <person name="Aerts A."/>
            <person name="Otillar R.P."/>
            <person name="Terry A.Y."/>
            <person name="Boore J.L."/>
            <person name="Simakov O."/>
            <person name="Marletaz F."/>
            <person name="Cho S.-J."/>
            <person name="Edsinger-Gonzales E."/>
            <person name="Havlak P."/>
            <person name="Kuo D.-H."/>
            <person name="Larsson T."/>
            <person name="Lv J."/>
            <person name="Arendt D."/>
            <person name="Savage R."/>
            <person name="Osoegawa K."/>
            <person name="de Jong P."/>
            <person name="Lindberg D.R."/>
            <person name="Seaver E.C."/>
            <person name="Weisblat D.A."/>
            <person name="Putnam N.H."/>
            <person name="Grigoriev I.V."/>
            <person name="Rokhsar D.S."/>
        </authorList>
    </citation>
    <scope>NUCLEOTIDE SEQUENCE</scope>
</reference>
<reference evidence="2" key="3">
    <citation type="submission" date="2015-06" db="UniProtKB">
        <authorList>
            <consortium name="EnsemblMetazoa"/>
        </authorList>
    </citation>
    <scope>IDENTIFICATION</scope>
</reference>
<dbReference type="EnsemblMetazoa" id="HelroT165843">
    <property type="protein sequence ID" value="HelroP165843"/>
    <property type="gene ID" value="HelroG165843"/>
</dbReference>
<evidence type="ECO:0000313" key="2">
    <source>
        <dbReference type="EnsemblMetazoa" id="HelroP165843"/>
    </source>
</evidence>
<dbReference type="HOGENOM" id="CLU_1837280_0_0_1"/>
<dbReference type="KEGG" id="hro:HELRODRAFT_165843"/>
<reference evidence="1 3" key="2">
    <citation type="journal article" date="2013" name="Nature">
        <title>Insights into bilaterian evolution from three spiralian genomes.</title>
        <authorList>
            <person name="Simakov O."/>
            <person name="Marletaz F."/>
            <person name="Cho S.J."/>
            <person name="Edsinger-Gonzales E."/>
            <person name="Havlak P."/>
            <person name="Hellsten U."/>
            <person name="Kuo D.H."/>
            <person name="Larsson T."/>
            <person name="Lv J."/>
            <person name="Arendt D."/>
            <person name="Savage R."/>
            <person name="Osoegawa K."/>
            <person name="de Jong P."/>
            <person name="Grimwood J."/>
            <person name="Chapman J.A."/>
            <person name="Shapiro H."/>
            <person name="Aerts A."/>
            <person name="Otillar R.P."/>
            <person name="Terry A.Y."/>
            <person name="Boore J.L."/>
            <person name="Grigoriev I.V."/>
            <person name="Lindberg D.R."/>
            <person name="Seaver E.C."/>
            <person name="Weisblat D.A."/>
            <person name="Putnam N.H."/>
            <person name="Rokhsar D.S."/>
        </authorList>
    </citation>
    <scope>NUCLEOTIDE SEQUENCE</scope>
</reference>
<proteinExistence type="predicted"/>
<sequence>MADGIFDYGVFLTASESMFQKSFLASSDSPVCGAYAEKTVRTCFPILNIINIKHKLIRATSSTFCASDSRMKISTPFWTVFWPFQNNLSLPMRKTPFDFHLVSRREQMSTFRLSSMSTISTERPIRKNYVAIQMMAAYAD</sequence>
<gene>
    <name evidence="2" type="primary">20201228</name>
    <name evidence="1" type="ORF">HELRODRAFT_165843</name>
</gene>
<dbReference type="Proteomes" id="UP000015101">
    <property type="component" value="Unassembled WGS sequence"/>
</dbReference>
<organism evidence="2 3">
    <name type="scientific">Helobdella robusta</name>
    <name type="common">Californian leech</name>
    <dbReference type="NCBI Taxonomy" id="6412"/>
    <lineage>
        <taxon>Eukaryota</taxon>
        <taxon>Metazoa</taxon>
        <taxon>Spiralia</taxon>
        <taxon>Lophotrochozoa</taxon>
        <taxon>Annelida</taxon>
        <taxon>Clitellata</taxon>
        <taxon>Hirudinea</taxon>
        <taxon>Rhynchobdellida</taxon>
        <taxon>Glossiphoniidae</taxon>
        <taxon>Helobdella</taxon>
    </lineage>
</organism>
<evidence type="ECO:0000313" key="3">
    <source>
        <dbReference type="Proteomes" id="UP000015101"/>
    </source>
</evidence>
<dbReference type="AlphaFoldDB" id="T1EXC8"/>
<dbReference type="InParanoid" id="T1EXC8"/>
<dbReference type="RefSeq" id="XP_009030575.1">
    <property type="nucleotide sequence ID" value="XM_009032327.1"/>
</dbReference>
<dbReference type="EMBL" id="AMQM01002189">
    <property type="status" value="NOT_ANNOTATED_CDS"/>
    <property type="molecule type" value="Genomic_DNA"/>
</dbReference>
<name>T1EXC8_HELRO</name>